<dbReference type="FunFam" id="2.60.40.10:FF:000083">
    <property type="entry name" value="Sortilin-related VPS10 domain containing receptor 2"/>
    <property type="match status" value="1"/>
</dbReference>
<comment type="similarity">
    <text evidence="2">Belongs to the VPS10-related sortilin family. SORCS subfamily.</text>
</comment>
<dbReference type="SMART" id="SM00602">
    <property type="entry name" value="VPS10"/>
    <property type="match status" value="1"/>
</dbReference>
<feature type="domain" description="PKD" evidence="6">
    <location>
        <begin position="329"/>
        <end position="385"/>
    </location>
</feature>
<dbReference type="OMA" id="KWRIRHH"/>
<dbReference type="SUPFAM" id="SSF49299">
    <property type="entry name" value="PKD domain"/>
    <property type="match status" value="2"/>
</dbReference>
<dbReference type="InterPro" id="IPR000601">
    <property type="entry name" value="PKD_dom"/>
</dbReference>
<feature type="transmembrane region" description="Helical" evidence="5">
    <location>
        <begin position="594"/>
        <end position="612"/>
    </location>
</feature>
<reference evidence="8" key="1">
    <citation type="submission" date="2013-11" db="EMBL/GenBank/DDBJ databases">
        <title>The genomic landscape of the Guanapo guppy.</title>
        <authorList>
            <person name="Kuenstner A."/>
            <person name="Dreyer C."/>
        </authorList>
    </citation>
    <scope>NUCLEOTIDE SEQUENCE</scope>
    <source>
        <strain evidence="8">Guanapo</strain>
    </source>
</reference>
<dbReference type="Pfam" id="PF00801">
    <property type="entry name" value="PKD"/>
    <property type="match status" value="1"/>
</dbReference>
<gene>
    <name evidence="7" type="primary">SORCS1</name>
</gene>
<dbReference type="InterPro" id="IPR031777">
    <property type="entry name" value="Sortilin_C"/>
</dbReference>
<proteinExistence type="inferred from homology"/>
<dbReference type="GO" id="GO:0006892">
    <property type="term" value="P:post-Golgi vesicle-mediated transport"/>
    <property type="evidence" value="ECO:0007669"/>
    <property type="project" value="TreeGrafter"/>
</dbReference>
<dbReference type="Pfam" id="PF15902">
    <property type="entry name" value="Sortilin-Vps10"/>
    <property type="match status" value="2"/>
</dbReference>
<evidence type="ECO:0000256" key="2">
    <source>
        <dbReference type="ARBA" id="ARBA00010818"/>
    </source>
</evidence>
<evidence type="ECO:0000259" key="6">
    <source>
        <dbReference type="PROSITE" id="PS50093"/>
    </source>
</evidence>
<dbReference type="Bgee" id="ENSPREG00000012399">
    <property type="expression patterns" value="Expressed in head"/>
</dbReference>
<keyword evidence="5" id="KW-0472">Membrane</keyword>
<keyword evidence="3" id="KW-0677">Repeat</keyword>
<dbReference type="CDD" id="cd00146">
    <property type="entry name" value="PKD"/>
    <property type="match status" value="1"/>
</dbReference>
<dbReference type="InterPro" id="IPR031778">
    <property type="entry name" value="Sortilin_N"/>
</dbReference>
<dbReference type="Ensembl" id="ENSPRET00000018550.1">
    <property type="protein sequence ID" value="ENSPREP00000018352.1"/>
    <property type="gene ID" value="ENSPREG00000012399.1"/>
</dbReference>
<keyword evidence="8" id="KW-1185">Reference proteome</keyword>
<dbReference type="Gene3D" id="2.10.70.80">
    <property type="match status" value="1"/>
</dbReference>
<keyword evidence="5" id="KW-1133">Transmembrane helix</keyword>
<dbReference type="PROSITE" id="PS50093">
    <property type="entry name" value="PKD"/>
    <property type="match status" value="1"/>
</dbReference>
<keyword evidence="4" id="KW-0325">Glycoprotein</keyword>
<evidence type="ECO:0000313" key="8">
    <source>
        <dbReference type="Proteomes" id="UP000242638"/>
    </source>
</evidence>
<dbReference type="SUPFAM" id="SSF110296">
    <property type="entry name" value="Oligoxyloglucan reducing end-specific cellobiohydrolase"/>
    <property type="match status" value="1"/>
</dbReference>
<dbReference type="InterPro" id="IPR013783">
    <property type="entry name" value="Ig-like_fold"/>
</dbReference>
<dbReference type="AlphaFoldDB" id="A0A3P9P963"/>
<dbReference type="Pfam" id="PF15901">
    <property type="entry name" value="Sortilin_C"/>
    <property type="match status" value="1"/>
</dbReference>
<dbReference type="Proteomes" id="UP000242638">
    <property type="component" value="Unassembled WGS sequence"/>
</dbReference>
<reference evidence="7" key="3">
    <citation type="submission" date="2025-09" db="UniProtKB">
        <authorList>
            <consortium name="Ensembl"/>
        </authorList>
    </citation>
    <scope>IDENTIFICATION</scope>
    <source>
        <strain evidence="7">Guanapo</strain>
    </source>
</reference>
<evidence type="ECO:0000256" key="4">
    <source>
        <dbReference type="ARBA" id="ARBA00023180"/>
    </source>
</evidence>
<keyword evidence="5" id="KW-0812">Transmembrane</keyword>
<evidence type="ECO:0000313" key="7">
    <source>
        <dbReference type="Ensembl" id="ENSPREP00000018352.1"/>
    </source>
</evidence>
<dbReference type="InterPro" id="IPR006581">
    <property type="entry name" value="VPS10"/>
</dbReference>
<evidence type="ECO:0000256" key="5">
    <source>
        <dbReference type="SAM" id="Phobius"/>
    </source>
</evidence>
<dbReference type="PANTHER" id="PTHR12106">
    <property type="entry name" value="SORTILIN RELATED"/>
    <property type="match status" value="1"/>
</dbReference>
<name>A0A3P9P963_POERE</name>
<comment type="subcellular location">
    <subcellularLocation>
        <location evidence="1">Membrane</location>
        <topology evidence="1">Single-pass type I membrane protein</topology>
    </subcellularLocation>
</comment>
<dbReference type="InterPro" id="IPR050310">
    <property type="entry name" value="VPS10-sortilin"/>
</dbReference>
<accession>A0A3P9P963</accession>
<dbReference type="STRING" id="8081.ENSPREP00000018352"/>
<dbReference type="Gene3D" id="3.30.60.270">
    <property type="match status" value="1"/>
</dbReference>
<dbReference type="GeneTree" id="ENSGT01030000234563"/>
<reference evidence="7" key="2">
    <citation type="submission" date="2025-08" db="UniProtKB">
        <authorList>
            <consortium name="Ensembl"/>
        </authorList>
    </citation>
    <scope>IDENTIFICATION</scope>
    <source>
        <strain evidence="7">Guanapo</strain>
    </source>
</reference>
<protein>
    <submittedName>
        <fullName evidence="7">Sortilin related VPS10 domain containing receptor 1</fullName>
    </submittedName>
</protein>
<dbReference type="Gene3D" id="2.60.40.10">
    <property type="entry name" value="Immunoglobulins"/>
    <property type="match status" value="1"/>
</dbReference>
<dbReference type="InterPro" id="IPR035986">
    <property type="entry name" value="PKD_dom_sf"/>
</dbReference>
<sequence length="696" mass="78357">MIDLYEVAGIKGVFLSNKVVENQVKTYITYNKGRDWHLLQAPTTDLQGNKVYCEQVSGPLTGGVVGPELSSVNVSIFITSDAGNTWREVFQEEYSVFFLNQGGSLVAIRHTPLPIRHIWLSFDEGRNWDKYSFTSSPLYVDGVLGEPGEDILIMTIFGHFSHRSEWQLLKIDFRPIFEKRCTSEDYVTWQLDNEGEVCIMGMKRIFQKLRANVRCVKARDQYISQMSDSCACTEADFECDYGFERQVDGSCTSAFWFVPSASTRDCITGDSFFNTTGYRKALSNNCTKGSLLKYSPRQQKCPSQAPRGLQLFTSEGTFVATLGRNVTFLVFLEEGLSSMTSITVDFGDGTAISYVNISSIDDGVKHIYNKVGIYQVSATASNHLGFDRVFLYLHVSCHLEQVQLSAPLVVIKDKAVNFTTTLRPSSVGTVTYFWWFDNKTEPVVTLDGAITFTFSREGSHIVTVQALAGNTVHQDQIRVAVYDYFRSHPLVFSSNLDEMNPGVSEWREDIGRVVKTCIVQVTGINEDQLLVKLFPGLPTTAEVFLVPERRSRDGGMNEKWAHLDQVLSRQIIQKLLVNITPLVDGSDSGHSGTAVIMLVSVVLMGLAIFVIYKFKRKIPGMNTYATEKPDKEQEVIPAVTSIAVPNPEGDELTSLDHVDIQLDSKSRGINASMSYFWKFFFFFSLMLKWRIRHHFQ</sequence>
<dbReference type="GO" id="GO:0005794">
    <property type="term" value="C:Golgi apparatus"/>
    <property type="evidence" value="ECO:0007669"/>
    <property type="project" value="TreeGrafter"/>
</dbReference>
<dbReference type="GO" id="GO:0016020">
    <property type="term" value="C:membrane"/>
    <property type="evidence" value="ECO:0007669"/>
    <property type="project" value="UniProtKB-SubCell"/>
</dbReference>
<organism evidence="7 8">
    <name type="scientific">Poecilia reticulata</name>
    <name type="common">Guppy</name>
    <name type="synonym">Acanthophacelus reticulatus</name>
    <dbReference type="NCBI Taxonomy" id="8081"/>
    <lineage>
        <taxon>Eukaryota</taxon>
        <taxon>Metazoa</taxon>
        <taxon>Chordata</taxon>
        <taxon>Craniata</taxon>
        <taxon>Vertebrata</taxon>
        <taxon>Euteleostomi</taxon>
        <taxon>Actinopterygii</taxon>
        <taxon>Neopterygii</taxon>
        <taxon>Teleostei</taxon>
        <taxon>Neoteleostei</taxon>
        <taxon>Acanthomorphata</taxon>
        <taxon>Ovalentaria</taxon>
        <taxon>Atherinomorphae</taxon>
        <taxon>Cyprinodontiformes</taxon>
        <taxon>Poeciliidae</taxon>
        <taxon>Poeciliinae</taxon>
        <taxon>Poecilia</taxon>
    </lineage>
</organism>
<dbReference type="PANTHER" id="PTHR12106:SF8">
    <property type="entry name" value="VPS10 DOMAIN-CONTAINING RECEPTOR SORCS1"/>
    <property type="match status" value="1"/>
</dbReference>
<evidence type="ECO:0000256" key="1">
    <source>
        <dbReference type="ARBA" id="ARBA00004479"/>
    </source>
</evidence>
<evidence type="ECO:0000256" key="3">
    <source>
        <dbReference type="ARBA" id="ARBA00022737"/>
    </source>
</evidence>